<keyword evidence="1" id="KW-1133">Transmembrane helix</keyword>
<dbReference type="RefSeq" id="WP_232402721.1">
    <property type="nucleotide sequence ID" value="NZ_CP102173.1"/>
</dbReference>
<accession>A0ABY5M9U9</accession>
<name>A0ABY5M9U9_9ACTN</name>
<sequence>MSLRIDRPFTRQQANDAGITDAMLRRRSAFRRLLRGVYLAEGIPVTLHLWLLAALLAAPPGSVVSHLTALRWYGYEQGPLLPLHVSTRGPTHSRLDELEVHRRGARITAYLHQGVPVTGPDRTIVDLARDVSIPRLIEIIEWMMGNGFTTVDRLADYALNRHLHGVRRVRSVLGRVRAGAESPMESRVRLMLVFARLPEPELNVNLCDDDGHWLARGDLCFLTWKVLVEYDGWQHERDAQQRVNDIARRERLEAAGWRLIVITAGDLGRPRQIVHRVHNALIDRGYAGPRPVMSTQWDTWFPTRN</sequence>
<evidence type="ECO:0000313" key="3">
    <source>
        <dbReference type="Proteomes" id="UP001316184"/>
    </source>
</evidence>
<evidence type="ECO:0000256" key="1">
    <source>
        <dbReference type="SAM" id="Phobius"/>
    </source>
</evidence>
<dbReference type="InterPro" id="IPR011335">
    <property type="entry name" value="Restrct_endonuc-II-like"/>
</dbReference>
<dbReference type="Gene3D" id="3.40.960.10">
    <property type="entry name" value="VSR Endonuclease"/>
    <property type="match status" value="1"/>
</dbReference>
<keyword evidence="1" id="KW-0812">Transmembrane</keyword>
<dbReference type="Proteomes" id="UP001316184">
    <property type="component" value="Chromosome"/>
</dbReference>
<reference evidence="2 3" key="1">
    <citation type="submission" date="2022-08" db="EMBL/GenBank/DDBJ databases">
        <title>novel species in genus Aeromicrobium.</title>
        <authorList>
            <person name="Ye L."/>
        </authorList>
    </citation>
    <scope>NUCLEOTIDE SEQUENCE [LARGE SCALE GENOMIC DNA]</scope>
    <source>
        <strain evidence="3">zg-Y1379</strain>
    </source>
</reference>
<dbReference type="EMBL" id="CP102173">
    <property type="protein sequence ID" value="UUP13818.1"/>
    <property type="molecule type" value="Genomic_DNA"/>
</dbReference>
<keyword evidence="1" id="KW-0472">Membrane</keyword>
<feature type="transmembrane region" description="Helical" evidence="1">
    <location>
        <begin position="33"/>
        <end position="58"/>
    </location>
</feature>
<dbReference type="SUPFAM" id="SSF52980">
    <property type="entry name" value="Restriction endonuclease-like"/>
    <property type="match status" value="1"/>
</dbReference>
<evidence type="ECO:0000313" key="2">
    <source>
        <dbReference type="EMBL" id="UUP13818.1"/>
    </source>
</evidence>
<organism evidence="2 3">
    <name type="scientific">Aeromicrobium wangtongii</name>
    <dbReference type="NCBI Taxonomy" id="2969247"/>
    <lineage>
        <taxon>Bacteria</taxon>
        <taxon>Bacillati</taxon>
        <taxon>Actinomycetota</taxon>
        <taxon>Actinomycetes</taxon>
        <taxon>Propionibacteriales</taxon>
        <taxon>Nocardioidaceae</taxon>
        <taxon>Aeromicrobium</taxon>
    </lineage>
</organism>
<keyword evidence="3" id="KW-1185">Reference proteome</keyword>
<proteinExistence type="predicted"/>
<gene>
    <name evidence="2" type="ORF">NQV15_00460</name>
</gene>
<protein>
    <recommendedName>
        <fullName evidence="4">DUF559 domain-containing protein</fullName>
    </recommendedName>
</protein>
<evidence type="ECO:0008006" key="4">
    <source>
        <dbReference type="Google" id="ProtNLM"/>
    </source>
</evidence>